<dbReference type="Proteomes" id="UP000582837">
    <property type="component" value="Unassembled WGS sequence"/>
</dbReference>
<evidence type="ECO:0000313" key="1">
    <source>
        <dbReference type="EMBL" id="MBB6069722.1"/>
    </source>
</evidence>
<name>A0A841GQG8_9BACT</name>
<reference evidence="1 2" key="1">
    <citation type="submission" date="2020-08" db="EMBL/GenBank/DDBJ databases">
        <title>Genomic Encyclopedia of Type Strains, Phase IV (KMG-IV): sequencing the most valuable type-strain genomes for metagenomic binning, comparative biology and taxonomic classification.</title>
        <authorList>
            <person name="Goeker M."/>
        </authorList>
    </citation>
    <scope>NUCLEOTIDE SEQUENCE [LARGE SCALE GENOMIC DNA]</scope>
    <source>
        <strain evidence="1 2">DSM 29007</strain>
    </source>
</reference>
<protein>
    <submittedName>
        <fullName evidence="1">Uncharacterized protein</fullName>
    </submittedName>
</protein>
<organism evidence="1 2">
    <name type="scientific">Longimicrobium terrae</name>
    <dbReference type="NCBI Taxonomy" id="1639882"/>
    <lineage>
        <taxon>Bacteria</taxon>
        <taxon>Pseudomonadati</taxon>
        <taxon>Gemmatimonadota</taxon>
        <taxon>Longimicrobiia</taxon>
        <taxon>Longimicrobiales</taxon>
        <taxon>Longimicrobiaceae</taxon>
        <taxon>Longimicrobium</taxon>
    </lineage>
</organism>
<gene>
    <name evidence="1" type="ORF">HNQ61_001339</name>
</gene>
<dbReference type="RefSeq" id="WP_170036168.1">
    <property type="nucleotide sequence ID" value="NZ_JABDTL010000002.1"/>
</dbReference>
<proteinExistence type="predicted"/>
<accession>A0A841GQG8</accession>
<sequence length="99" mass="11386">MRLKRRWLAIPLIVPALPLLWEGYFLAGAALSPFSWRERDWNDDGHTSYDEFRYGIDLGKQPAECAPGPPGTEYFMLKDGLPYKVDCARVWSGSPDPRW</sequence>
<dbReference type="EMBL" id="JACHIA010000003">
    <property type="protein sequence ID" value="MBB6069722.1"/>
    <property type="molecule type" value="Genomic_DNA"/>
</dbReference>
<comment type="caution">
    <text evidence="1">The sequence shown here is derived from an EMBL/GenBank/DDBJ whole genome shotgun (WGS) entry which is preliminary data.</text>
</comment>
<dbReference type="AlphaFoldDB" id="A0A841GQG8"/>
<keyword evidence="2" id="KW-1185">Reference proteome</keyword>
<evidence type="ECO:0000313" key="2">
    <source>
        <dbReference type="Proteomes" id="UP000582837"/>
    </source>
</evidence>